<proteinExistence type="predicted"/>
<name>A0A6J5N5K5_9CAUD</name>
<sequence length="96" mass="10875">MKTNKEGVFALTMLSPNKEIRRVVRELERAGFECTKKGNKHIKIRNLITGQQATIPSTPAGNGRQRQNMYMTLRQIGFDVSVLKGTSTKKKETTHE</sequence>
<organism evidence="1">
    <name type="scientific">uncultured Caudovirales phage</name>
    <dbReference type="NCBI Taxonomy" id="2100421"/>
    <lineage>
        <taxon>Viruses</taxon>
        <taxon>Duplodnaviria</taxon>
        <taxon>Heunggongvirae</taxon>
        <taxon>Uroviricota</taxon>
        <taxon>Caudoviricetes</taxon>
        <taxon>Peduoviridae</taxon>
        <taxon>Maltschvirus</taxon>
        <taxon>Maltschvirus maltsch</taxon>
    </lineage>
</organism>
<dbReference type="EMBL" id="LR796586">
    <property type="protein sequence ID" value="CAB4153321.1"/>
    <property type="molecule type" value="Genomic_DNA"/>
</dbReference>
<evidence type="ECO:0000313" key="1">
    <source>
        <dbReference type="EMBL" id="CAB4153321.1"/>
    </source>
</evidence>
<gene>
    <name evidence="1" type="ORF">UFOVP621_97</name>
</gene>
<accession>A0A6J5N5K5</accession>
<protein>
    <submittedName>
        <fullName evidence="1">Uncharacterized protein</fullName>
    </submittedName>
</protein>
<reference evidence="1" key="1">
    <citation type="submission" date="2020-04" db="EMBL/GenBank/DDBJ databases">
        <authorList>
            <person name="Chiriac C."/>
            <person name="Salcher M."/>
            <person name="Ghai R."/>
            <person name="Kavagutti S V."/>
        </authorList>
    </citation>
    <scope>NUCLEOTIDE SEQUENCE</scope>
</reference>